<evidence type="ECO:0000256" key="10">
    <source>
        <dbReference type="ARBA" id="ARBA00023136"/>
    </source>
</evidence>
<dbReference type="Proteomes" id="UP001107961">
    <property type="component" value="Unassembled WGS sequence"/>
</dbReference>
<dbReference type="AlphaFoldDB" id="A0A9Q3W6N4"/>
<evidence type="ECO:0000256" key="5">
    <source>
        <dbReference type="ARBA" id="ARBA00022475"/>
    </source>
</evidence>
<comment type="similarity">
    <text evidence="2">Belongs to the GTP-binding SRP family.</text>
</comment>
<proteinExistence type="inferred from homology"/>
<evidence type="ECO:0000256" key="6">
    <source>
        <dbReference type="ARBA" id="ARBA00022741"/>
    </source>
</evidence>
<feature type="domain" description="AAA+ ATPase" evidence="14">
    <location>
        <begin position="152"/>
        <end position="322"/>
    </location>
</feature>
<dbReference type="CDD" id="cd17873">
    <property type="entry name" value="FlhF"/>
    <property type="match status" value="1"/>
</dbReference>
<dbReference type="PANTHER" id="PTHR43134:SF3">
    <property type="entry name" value="FLAGELLAR BIOSYNTHESIS PROTEIN FLHF"/>
    <property type="match status" value="1"/>
</dbReference>
<comment type="function">
    <text evidence="12">Necessary for flagellar biosynthesis. May be involved in translocation of the flagellum.</text>
</comment>
<reference evidence="16" key="1">
    <citation type="submission" date="2022-01" db="EMBL/GenBank/DDBJ databases">
        <authorList>
            <person name="Karlyshev A.V."/>
            <person name="Jaspars M."/>
        </authorList>
    </citation>
    <scope>NUCLEOTIDE SEQUENCE</scope>
    <source>
        <strain evidence="16">AGSA3-2</strain>
    </source>
</reference>
<dbReference type="InterPro" id="IPR003593">
    <property type="entry name" value="AAA+_ATPase"/>
</dbReference>
<evidence type="ECO:0000256" key="11">
    <source>
        <dbReference type="ARBA" id="ARBA00023225"/>
    </source>
</evidence>
<sequence length="682" mass="74524">MSVHRFVAPTQREAMRRVREALGDDALIVANRQVPGGVELVALREGEDTPASPPSGEALPMAEGDADVSRLLLKEVETLRALLRRRERGEGAADSPLAATLRGAGFSAALITDVLAGLPEEAGEGDAARAWVEQQLARRLDAQARPWDKLAEGGVLALVGPTGVGKTTTAGKLASHYAMRWGADQVALVSADGYRVAARDQLRVYAELLGVDLHLLSPGRTLASLAGVLNDKRLVIIDTVGLGQRDERLAEGFAPLVGGARSTRAVLLLNAASQAETLDEVSTHYRRAARQAGMTLDDVIITKSDEAARLAPLLDVVIGQGLRPWFQCDGQRVPEDLAPLDGVELVRQALNQGDCRTGGALPFNPLAQTGTLVNTLADLRRDVPGFSWLEQALAGQWQRQPPLPRGDETGWLFWPAARDEAALVLGKEGEAWPLWPPEEASRIRCLQWCRRHYPSLMPVLSGVPQATVWRWLDRQAIDWMARVQAQARVRYRGDIQPLWALREQAPELGEALLRQKGRTLRVSLRALPVAAASGRRYSGLVRAWFLQARDPDTDRVRGWRYAFLPIDWDLSRARPHLLALWRGQAVAGLSQRAMRELPAGAALSPGDSSPSSSRYASYRSAAAGLAALACRLDEEQSDWAVATRGRVLGLLGPRRRRTPERLLTALLHVIRTHDALRLMRAS</sequence>
<comment type="subcellular location">
    <subcellularLocation>
        <location evidence="1">Cell membrane</location>
        <topology evidence="1">Peripheral membrane protein</topology>
        <orientation evidence="1">Cytoplasmic side</orientation>
    </subcellularLocation>
</comment>
<organism evidence="16 17">
    <name type="scientific">Alloalcanivorax xenomutans</name>
    <dbReference type="NCBI Taxonomy" id="1094342"/>
    <lineage>
        <taxon>Bacteria</taxon>
        <taxon>Pseudomonadati</taxon>
        <taxon>Pseudomonadota</taxon>
        <taxon>Gammaproteobacteria</taxon>
        <taxon>Oceanospirillales</taxon>
        <taxon>Alcanivoracaceae</taxon>
        <taxon>Alloalcanivorax</taxon>
    </lineage>
</organism>
<evidence type="ECO:0000256" key="13">
    <source>
        <dbReference type="ARBA" id="ARBA00030866"/>
    </source>
</evidence>
<keyword evidence="5" id="KW-1003">Cell membrane</keyword>
<dbReference type="PANTHER" id="PTHR43134">
    <property type="entry name" value="SIGNAL RECOGNITION PARTICLE RECEPTOR SUBUNIT ALPHA"/>
    <property type="match status" value="1"/>
</dbReference>
<dbReference type="InterPro" id="IPR000897">
    <property type="entry name" value="SRP54_GTPase_dom"/>
</dbReference>
<protein>
    <recommendedName>
        <fullName evidence="3">Flagellar biosynthesis protein FlhF</fullName>
    </recommendedName>
    <alternativeName>
        <fullName evidence="13">Flagella-associated GTP-binding protein</fullName>
    </alternativeName>
</protein>
<keyword evidence="8" id="KW-0653">Protein transport</keyword>
<evidence type="ECO:0000256" key="8">
    <source>
        <dbReference type="ARBA" id="ARBA00022927"/>
    </source>
</evidence>
<evidence type="ECO:0000259" key="14">
    <source>
        <dbReference type="SMART" id="SM00382"/>
    </source>
</evidence>
<name>A0A9Q3W6N4_9GAMM</name>
<keyword evidence="4" id="KW-0813">Transport</keyword>
<dbReference type="GO" id="GO:0006614">
    <property type="term" value="P:SRP-dependent cotranslational protein targeting to membrane"/>
    <property type="evidence" value="ECO:0007669"/>
    <property type="project" value="InterPro"/>
</dbReference>
<gene>
    <name evidence="16" type="ORF">LZG35_15255</name>
</gene>
<accession>A0A9Q3W6N4</accession>
<keyword evidence="11" id="KW-1006">Bacterial flagellum protein export</keyword>
<dbReference type="GO" id="GO:0005047">
    <property type="term" value="F:signal recognition particle binding"/>
    <property type="evidence" value="ECO:0007669"/>
    <property type="project" value="TreeGrafter"/>
</dbReference>
<keyword evidence="7" id="KW-1005">Bacterial flagellum biogenesis</keyword>
<keyword evidence="9" id="KW-0342">GTP-binding</keyword>
<comment type="caution">
    <text evidence="16">The sequence shown here is derived from an EMBL/GenBank/DDBJ whole genome shotgun (WGS) entry which is preliminary data.</text>
</comment>
<dbReference type="InterPro" id="IPR027417">
    <property type="entry name" value="P-loop_NTPase"/>
</dbReference>
<dbReference type="Gene3D" id="3.40.50.300">
    <property type="entry name" value="P-loop containing nucleotide triphosphate hydrolases"/>
    <property type="match status" value="1"/>
</dbReference>
<dbReference type="GO" id="GO:0015031">
    <property type="term" value="P:protein transport"/>
    <property type="evidence" value="ECO:0007669"/>
    <property type="project" value="UniProtKB-KW"/>
</dbReference>
<dbReference type="Pfam" id="PF00448">
    <property type="entry name" value="SRP54"/>
    <property type="match status" value="1"/>
</dbReference>
<dbReference type="SUPFAM" id="SSF52540">
    <property type="entry name" value="P-loop containing nucleoside triphosphate hydrolases"/>
    <property type="match status" value="1"/>
</dbReference>
<evidence type="ECO:0000256" key="4">
    <source>
        <dbReference type="ARBA" id="ARBA00022448"/>
    </source>
</evidence>
<dbReference type="EMBL" id="JAJVKT010000019">
    <property type="protein sequence ID" value="MCE7509994.1"/>
    <property type="molecule type" value="Genomic_DNA"/>
</dbReference>
<evidence type="ECO:0000256" key="12">
    <source>
        <dbReference type="ARBA" id="ARBA00025337"/>
    </source>
</evidence>
<keyword evidence="6" id="KW-0547">Nucleotide-binding</keyword>
<keyword evidence="10" id="KW-0472">Membrane</keyword>
<evidence type="ECO:0000259" key="15">
    <source>
        <dbReference type="SMART" id="SM00962"/>
    </source>
</evidence>
<evidence type="ECO:0000256" key="9">
    <source>
        <dbReference type="ARBA" id="ARBA00023134"/>
    </source>
</evidence>
<dbReference type="SMART" id="SM00962">
    <property type="entry name" value="SRP54"/>
    <property type="match status" value="1"/>
</dbReference>
<dbReference type="GO" id="GO:0003924">
    <property type="term" value="F:GTPase activity"/>
    <property type="evidence" value="ECO:0007669"/>
    <property type="project" value="InterPro"/>
</dbReference>
<evidence type="ECO:0000256" key="1">
    <source>
        <dbReference type="ARBA" id="ARBA00004413"/>
    </source>
</evidence>
<dbReference type="GO" id="GO:0044781">
    <property type="term" value="P:bacterial-type flagellum organization"/>
    <property type="evidence" value="ECO:0007669"/>
    <property type="project" value="UniProtKB-KW"/>
</dbReference>
<dbReference type="SMART" id="SM00382">
    <property type="entry name" value="AAA"/>
    <property type="match status" value="1"/>
</dbReference>
<dbReference type="RefSeq" id="WP_233917106.1">
    <property type="nucleotide sequence ID" value="NZ_CBDDTQ010000006.1"/>
</dbReference>
<dbReference type="InterPro" id="IPR047040">
    <property type="entry name" value="FlhF__GTPase_dom"/>
</dbReference>
<evidence type="ECO:0000256" key="2">
    <source>
        <dbReference type="ARBA" id="ARBA00008531"/>
    </source>
</evidence>
<dbReference type="GO" id="GO:0005886">
    <property type="term" value="C:plasma membrane"/>
    <property type="evidence" value="ECO:0007669"/>
    <property type="project" value="UniProtKB-SubCell"/>
</dbReference>
<evidence type="ECO:0000313" key="17">
    <source>
        <dbReference type="Proteomes" id="UP001107961"/>
    </source>
</evidence>
<evidence type="ECO:0000313" key="16">
    <source>
        <dbReference type="EMBL" id="MCE7509994.1"/>
    </source>
</evidence>
<keyword evidence="17" id="KW-1185">Reference proteome</keyword>
<evidence type="ECO:0000256" key="7">
    <source>
        <dbReference type="ARBA" id="ARBA00022795"/>
    </source>
</evidence>
<feature type="domain" description="SRP54-type proteins GTP-binding" evidence="15">
    <location>
        <begin position="153"/>
        <end position="351"/>
    </location>
</feature>
<dbReference type="GO" id="GO:0005525">
    <property type="term" value="F:GTP binding"/>
    <property type="evidence" value="ECO:0007669"/>
    <property type="project" value="UniProtKB-KW"/>
</dbReference>
<evidence type="ECO:0000256" key="3">
    <source>
        <dbReference type="ARBA" id="ARBA00014919"/>
    </source>
</evidence>